<feature type="transmembrane region" description="Helical" evidence="9">
    <location>
        <begin position="41"/>
        <end position="62"/>
    </location>
</feature>
<dbReference type="PROSITE" id="PS00211">
    <property type="entry name" value="ABC_TRANSPORTER_1"/>
    <property type="match status" value="1"/>
</dbReference>
<dbReference type="PROSITE" id="PS50893">
    <property type="entry name" value="ABC_TRANSPORTER_2"/>
    <property type="match status" value="1"/>
</dbReference>
<dbReference type="InterPro" id="IPR017871">
    <property type="entry name" value="ABC_transporter-like_CS"/>
</dbReference>
<dbReference type="Pfam" id="PF00005">
    <property type="entry name" value="ABC_tran"/>
    <property type="match status" value="1"/>
</dbReference>
<evidence type="ECO:0000256" key="7">
    <source>
        <dbReference type="ARBA" id="ARBA00022989"/>
    </source>
</evidence>
<evidence type="ECO:0000256" key="9">
    <source>
        <dbReference type="SAM" id="Phobius"/>
    </source>
</evidence>
<dbReference type="GO" id="GO:0005524">
    <property type="term" value="F:ATP binding"/>
    <property type="evidence" value="ECO:0007669"/>
    <property type="project" value="UniProtKB-KW"/>
</dbReference>
<evidence type="ECO:0000256" key="6">
    <source>
        <dbReference type="ARBA" id="ARBA00022840"/>
    </source>
</evidence>
<evidence type="ECO:0000256" key="8">
    <source>
        <dbReference type="ARBA" id="ARBA00023136"/>
    </source>
</evidence>
<keyword evidence="6" id="KW-0067">ATP-binding</keyword>
<evidence type="ECO:0000256" key="3">
    <source>
        <dbReference type="ARBA" id="ARBA00022475"/>
    </source>
</evidence>
<keyword evidence="4 9" id="KW-0812">Transmembrane</keyword>
<dbReference type="InterPro" id="IPR044726">
    <property type="entry name" value="ABCC_6TM_D2"/>
</dbReference>
<proteinExistence type="predicted"/>
<dbReference type="InterPro" id="IPR003593">
    <property type="entry name" value="AAA+_ATPase"/>
</dbReference>
<dbReference type="PANTHER" id="PTHR24223:SF399">
    <property type="entry name" value="ABC TRANSPORTER ATNG"/>
    <property type="match status" value="1"/>
</dbReference>
<evidence type="ECO:0000256" key="2">
    <source>
        <dbReference type="ARBA" id="ARBA00022448"/>
    </source>
</evidence>
<keyword evidence="5" id="KW-0547">Nucleotide-binding</keyword>
<feature type="domain" description="ABC transmembrane type-1" evidence="11">
    <location>
        <begin position="26"/>
        <end position="210"/>
    </location>
</feature>
<dbReference type="Proteomes" id="UP000310108">
    <property type="component" value="Unassembled WGS sequence"/>
</dbReference>
<dbReference type="Gene3D" id="3.40.50.300">
    <property type="entry name" value="P-loop containing nucleotide triphosphate hydrolases"/>
    <property type="match status" value="1"/>
</dbReference>
<reference evidence="12 13" key="1">
    <citation type="journal article" date="2019" name="PLoS ONE">
        <title>Comparative genome analysis indicates high evolutionary potential of pathogenicity genes in Colletotrichum tanaceti.</title>
        <authorList>
            <person name="Lelwala R.V."/>
            <person name="Korhonen P.K."/>
            <person name="Young N.D."/>
            <person name="Scott J.B."/>
            <person name="Ades P.A."/>
            <person name="Gasser R.B."/>
            <person name="Taylor P.W.J."/>
        </authorList>
    </citation>
    <scope>NUCLEOTIDE SEQUENCE [LARGE SCALE GENOMIC DNA]</scope>
    <source>
        <strain evidence="12">BRIP57314</strain>
    </source>
</reference>
<gene>
    <name evidence="12" type="primary">ABCC2</name>
    <name evidence="12" type="ORF">CTA1_9048</name>
</gene>
<sequence>MQYIRATFFKTWTKSRSQTSSSLLTVVHRFSQDLSLVDRDLPTALFTTSSGVLACVAEAVLIMLGAKYLVVLVPFALGVLYCLQAFYLRTSRQLRHLHLQSQAPLNSHFLEASEGIATIRAFGWQAYLLEESQNILGKSQQPYYLLLCIQRWLMLVLDLFVSVTAILLVTFVVLIPSMTNTGTVAIALYNVLGFSQSLASLITSWTDLETSLGAVSRLRDLQDKIPPELPSVTRRDPPAGWPSRGRIDINDVSASYSPGAELVLRNCSLSISTGEKVAICGRTGSGKSSLLLAILGLITLESGSVTIDGINTSQVPTSVLRSRIIAIPQDPALFPGTLRSNLVAGLQGRKIVDTNTLVDSLKMVGLWDVISLHGGLDVDIDDLRLSQGQKQLLGFSRAIVCKGTSSILILDEANSSVDRDVENRMARIIEDEFDLHTVVFITHKSQALRGLHRVIKLDKGRVVSQVCVGTNC</sequence>
<dbReference type="InterPro" id="IPR050173">
    <property type="entry name" value="ABC_transporter_C-like"/>
</dbReference>
<evidence type="ECO:0000256" key="5">
    <source>
        <dbReference type="ARBA" id="ARBA00022741"/>
    </source>
</evidence>
<dbReference type="InterPro" id="IPR027417">
    <property type="entry name" value="P-loop_NTPase"/>
</dbReference>
<dbReference type="EMBL" id="PJEX01000049">
    <property type="protein sequence ID" value="TKW57143.1"/>
    <property type="molecule type" value="Genomic_DNA"/>
</dbReference>
<dbReference type="InterPro" id="IPR036640">
    <property type="entry name" value="ABC1_TM_sf"/>
</dbReference>
<dbReference type="Pfam" id="PF00664">
    <property type="entry name" value="ABC_membrane"/>
    <property type="match status" value="1"/>
</dbReference>
<name>A0A4U6XN41_9PEZI</name>
<dbReference type="STRING" id="1306861.A0A4U6XN41"/>
<dbReference type="GO" id="GO:0016887">
    <property type="term" value="F:ATP hydrolysis activity"/>
    <property type="evidence" value="ECO:0007669"/>
    <property type="project" value="InterPro"/>
</dbReference>
<dbReference type="GO" id="GO:0140359">
    <property type="term" value="F:ABC-type transporter activity"/>
    <property type="evidence" value="ECO:0007669"/>
    <property type="project" value="InterPro"/>
</dbReference>
<protein>
    <submittedName>
        <fullName evidence="12">Canalicular multispecific organic anion transporter 1</fullName>
    </submittedName>
</protein>
<dbReference type="Gene3D" id="1.20.1560.10">
    <property type="entry name" value="ABC transporter type 1, transmembrane domain"/>
    <property type="match status" value="1"/>
</dbReference>
<comment type="subcellular location">
    <subcellularLocation>
        <location evidence="1">Cell membrane</location>
        <topology evidence="1">Multi-pass membrane protein</topology>
    </subcellularLocation>
</comment>
<dbReference type="InterPro" id="IPR003439">
    <property type="entry name" value="ABC_transporter-like_ATP-bd"/>
</dbReference>
<dbReference type="SUPFAM" id="SSF52540">
    <property type="entry name" value="P-loop containing nucleoside triphosphate hydrolases"/>
    <property type="match status" value="1"/>
</dbReference>
<evidence type="ECO:0000313" key="13">
    <source>
        <dbReference type="Proteomes" id="UP000310108"/>
    </source>
</evidence>
<organism evidence="12 13">
    <name type="scientific">Colletotrichum tanaceti</name>
    <dbReference type="NCBI Taxonomy" id="1306861"/>
    <lineage>
        <taxon>Eukaryota</taxon>
        <taxon>Fungi</taxon>
        <taxon>Dikarya</taxon>
        <taxon>Ascomycota</taxon>
        <taxon>Pezizomycotina</taxon>
        <taxon>Sordariomycetes</taxon>
        <taxon>Hypocreomycetidae</taxon>
        <taxon>Glomerellales</taxon>
        <taxon>Glomerellaceae</taxon>
        <taxon>Colletotrichum</taxon>
        <taxon>Colletotrichum destructivum species complex</taxon>
    </lineage>
</organism>
<evidence type="ECO:0000313" key="12">
    <source>
        <dbReference type="EMBL" id="TKW57143.1"/>
    </source>
</evidence>
<dbReference type="OrthoDB" id="6500128at2759"/>
<dbReference type="AlphaFoldDB" id="A0A4U6XN41"/>
<feature type="domain" description="ABC transporter" evidence="10">
    <location>
        <begin position="247"/>
        <end position="470"/>
    </location>
</feature>
<dbReference type="InterPro" id="IPR011527">
    <property type="entry name" value="ABC1_TM_dom"/>
</dbReference>
<dbReference type="PROSITE" id="PS50929">
    <property type="entry name" value="ABC_TM1F"/>
    <property type="match status" value="1"/>
</dbReference>
<keyword evidence="8 9" id="KW-0472">Membrane</keyword>
<keyword evidence="3" id="KW-1003">Cell membrane</keyword>
<dbReference type="SUPFAM" id="SSF90123">
    <property type="entry name" value="ABC transporter transmembrane region"/>
    <property type="match status" value="1"/>
</dbReference>
<evidence type="ECO:0000259" key="10">
    <source>
        <dbReference type="PROSITE" id="PS50893"/>
    </source>
</evidence>
<dbReference type="PANTHER" id="PTHR24223">
    <property type="entry name" value="ATP-BINDING CASSETTE SUB-FAMILY C"/>
    <property type="match status" value="1"/>
</dbReference>
<evidence type="ECO:0000259" key="11">
    <source>
        <dbReference type="PROSITE" id="PS50929"/>
    </source>
</evidence>
<accession>A0A4U6XN41</accession>
<keyword evidence="2" id="KW-0813">Transport</keyword>
<comment type="caution">
    <text evidence="12">The sequence shown here is derived from an EMBL/GenBank/DDBJ whole genome shotgun (WGS) entry which is preliminary data.</text>
</comment>
<dbReference type="SMART" id="SM00382">
    <property type="entry name" value="AAA"/>
    <property type="match status" value="1"/>
</dbReference>
<feature type="transmembrane region" description="Helical" evidence="9">
    <location>
        <begin position="68"/>
        <end position="88"/>
    </location>
</feature>
<keyword evidence="7 9" id="KW-1133">Transmembrane helix</keyword>
<evidence type="ECO:0000256" key="1">
    <source>
        <dbReference type="ARBA" id="ARBA00004651"/>
    </source>
</evidence>
<keyword evidence="13" id="KW-1185">Reference proteome</keyword>
<dbReference type="CDD" id="cd18580">
    <property type="entry name" value="ABC_6TM_ABCC_D2"/>
    <property type="match status" value="1"/>
</dbReference>
<evidence type="ECO:0000256" key="4">
    <source>
        <dbReference type="ARBA" id="ARBA00022692"/>
    </source>
</evidence>
<feature type="transmembrane region" description="Helical" evidence="9">
    <location>
        <begin position="152"/>
        <end position="175"/>
    </location>
</feature>
<dbReference type="GO" id="GO:0005886">
    <property type="term" value="C:plasma membrane"/>
    <property type="evidence" value="ECO:0007669"/>
    <property type="project" value="UniProtKB-SubCell"/>
</dbReference>